<dbReference type="InterPro" id="IPR023827">
    <property type="entry name" value="Peptidase_S8_Asp-AS"/>
</dbReference>
<evidence type="ECO:0000256" key="7">
    <source>
        <dbReference type="SAM" id="SignalP"/>
    </source>
</evidence>
<evidence type="ECO:0000313" key="10">
    <source>
        <dbReference type="Proteomes" id="UP000295357"/>
    </source>
</evidence>
<dbReference type="PROSITE" id="PS00137">
    <property type="entry name" value="SUBTILASE_HIS"/>
    <property type="match status" value="1"/>
</dbReference>
<comment type="similarity">
    <text evidence="1 5">Belongs to the peptidase S8 family.</text>
</comment>
<reference evidence="9 10" key="1">
    <citation type="submission" date="2019-03" db="EMBL/GenBank/DDBJ databases">
        <title>Genomic Encyclopedia of Type Strains, Phase IV (KMG-IV): sequencing the most valuable type-strain genomes for metagenomic binning, comparative biology and taxonomic classification.</title>
        <authorList>
            <person name="Goeker M."/>
        </authorList>
    </citation>
    <scope>NUCLEOTIDE SEQUENCE [LARGE SCALE GENOMIC DNA]</scope>
    <source>
        <strain evidence="9 10">DSM 25082</strain>
    </source>
</reference>
<dbReference type="RefSeq" id="WP_162849580.1">
    <property type="nucleotide sequence ID" value="NZ_JAUFPJ010000013.1"/>
</dbReference>
<dbReference type="InterPro" id="IPR050131">
    <property type="entry name" value="Peptidase_S8_subtilisin-like"/>
</dbReference>
<dbReference type="PROSITE" id="PS51892">
    <property type="entry name" value="SUBTILASE"/>
    <property type="match status" value="1"/>
</dbReference>
<dbReference type="GO" id="GO:0006508">
    <property type="term" value="P:proteolysis"/>
    <property type="evidence" value="ECO:0007669"/>
    <property type="project" value="UniProtKB-KW"/>
</dbReference>
<keyword evidence="10" id="KW-1185">Reference proteome</keyword>
<evidence type="ECO:0000259" key="8">
    <source>
        <dbReference type="Pfam" id="PF00082"/>
    </source>
</evidence>
<dbReference type="SUPFAM" id="SSF52743">
    <property type="entry name" value="Subtilisin-like"/>
    <property type="match status" value="1"/>
</dbReference>
<dbReference type="Gene3D" id="3.40.50.200">
    <property type="entry name" value="Peptidase S8/S53 domain"/>
    <property type="match status" value="1"/>
</dbReference>
<evidence type="ECO:0000256" key="3">
    <source>
        <dbReference type="ARBA" id="ARBA00022801"/>
    </source>
</evidence>
<dbReference type="PROSITE" id="PS00136">
    <property type="entry name" value="SUBTILASE_ASP"/>
    <property type="match status" value="1"/>
</dbReference>
<feature type="active site" description="Charge relay system" evidence="5">
    <location>
        <position position="154"/>
    </location>
</feature>
<feature type="signal peptide" evidence="7">
    <location>
        <begin position="1"/>
        <end position="34"/>
    </location>
</feature>
<name>A0A4R6MU63_9BURK</name>
<dbReference type="Pfam" id="PF00082">
    <property type="entry name" value="Peptidase_S8"/>
    <property type="match status" value="1"/>
</dbReference>
<dbReference type="InterPro" id="IPR015500">
    <property type="entry name" value="Peptidase_S8_subtilisin-rel"/>
</dbReference>
<dbReference type="PANTHER" id="PTHR43806">
    <property type="entry name" value="PEPTIDASE S8"/>
    <property type="match status" value="1"/>
</dbReference>
<dbReference type="EMBL" id="SNXE01000011">
    <property type="protein sequence ID" value="TDP05513.1"/>
    <property type="molecule type" value="Genomic_DNA"/>
</dbReference>
<sequence>MLTFFPTSPEALRRRGALLLAGALLACISHGSQARSPNDTLYASQQWWLGSAQGSGNAGLADFPRAWDLSTGAPVSGAAPVIAVLDSGVRDHPEIRPSLLLPGYNFISKPEYAGNGVGRNNDPTDLGDALTRAERDANPALWDGCAIQDSNTWHGSLIAGQLGAASNNGLGVAGINWQARILPVRVAGKCGAAAGDMVDAMRWAAGLPVAGAPLNTHPARILVIGVAGVASCNPSDPDANVAAAARAYIAAIDELRARGVLIVAAAGNTRSAVGRPANCPGVMAVTALNRQGFKASYASFGPQVALAAPGGDAAAGRTCDPELADGGIVSTSFRADGSGVEYAAASGSSFAAPQVAGAASLMWALNPGLSLAQIESGLRRTARPHISAPALGQCGVNGNNARCSCSTESCGAGVLDAFEALRYAQAPASYSSPSREVLSLGGEAVEACGVKQGTFKPAEPAPPTPAPTPTPTPSPSPAPDAGGGGGGGGQSLLWSLALALAGLALGRRAPRR</sequence>
<feature type="chain" id="PRO_5020581084" evidence="7">
    <location>
        <begin position="35"/>
        <end position="512"/>
    </location>
</feature>
<protein>
    <submittedName>
        <fullName evidence="9">Subtilase family protein</fullName>
    </submittedName>
</protein>
<feature type="active site" description="Charge relay system" evidence="5">
    <location>
        <position position="349"/>
    </location>
</feature>
<feature type="domain" description="Peptidase S8/S53" evidence="8">
    <location>
        <begin position="78"/>
        <end position="386"/>
    </location>
</feature>
<keyword evidence="2 5" id="KW-0645">Protease</keyword>
<keyword evidence="7" id="KW-0732">Signal</keyword>
<dbReference type="InterPro" id="IPR036852">
    <property type="entry name" value="Peptidase_S8/S53_dom_sf"/>
</dbReference>
<dbReference type="AlphaFoldDB" id="A0A4R6MU63"/>
<dbReference type="GO" id="GO:0004252">
    <property type="term" value="F:serine-type endopeptidase activity"/>
    <property type="evidence" value="ECO:0007669"/>
    <property type="project" value="UniProtKB-UniRule"/>
</dbReference>
<evidence type="ECO:0000256" key="2">
    <source>
        <dbReference type="ARBA" id="ARBA00022670"/>
    </source>
</evidence>
<feature type="region of interest" description="Disordered" evidence="6">
    <location>
        <begin position="453"/>
        <end position="489"/>
    </location>
</feature>
<proteinExistence type="inferred from homology"/>
<dbReference type="PRINTS" id="PR00723">
    <property type="entry name" value="SUBTILISIN"/>
</dbReference>
<dbReference type="PANTHER" id="PTHR43806:SF11">
    <property type="entry name" value="CEREVISIN-RELATED"/>
    <property type="match status" value="1"/>
</dbReference>
<evidence type="ECO:0000256" key="1">
    <source>
        <dbReference type="ARBA" id="ARBA00011073"/>
    </source>
</evidence>
<keyword evidence="3 5" id="KW-0378">Hydrolase</keyword>
<evidence type="ECO:0000256" key="4">
    <source>
        <dbReference type="ARBA" id="ARBA00022825"/>
    </source>
</evidence>
<evidence type="ECO:0000256" key="6">
    <source>
        <dbReference type="SAM" id="MobiDB-lite"/>
    </source>
</evidence>
<dbReference type="InterPro" id="IPR000209">
    <property type="entry name" value="Peptidase_S8/S53_dom"/>
</dbReference>
<gene>
    <name evidence="9" type="ORF">DFR39_11117</name>
</gene>
<keyword evidence="4 5" id="KW-0720">Serine protease</keyword>
<evidence type="ECO:0000256" key="5">
    <source>
        <dbReference type="PROSITE-ProRule" id="PRU01240"/>
    </source>
</evidence>
<accession>A0A4R6MU63</accession>
<organism evidence="9 10">
    <name type="scientific">Roseateles asaccharophilus</name>
    <dbReference type="NCBI Taxonomy" id="582607"/>
    <lineage>
        <taxon>Bacteria</taxon>
        <taxon>Pseudomonadati</taxon>
        <taxon>Pseudomonadota</taxon>
        <taxon>Betaproteobacteria</taxon>
        <taxon>Burkholderiales</taxon>
        <taxon>Sphaerotilaceae</taxon>
        <taxon>Roseateles</taxon>
    </lineage>
</organism>
<dbReference type="Proteomes" id="UP000295357">
    <property type="component" value="Unassembled WGS sequence"/>
</dbReference>
<evidence type="ECO:0000313" key="9">
    <source>
        <dbReference type="EMBL" id="TDP05513.1"/>
    </source>
</evidence>
<dbReference type="InterPro" id="IPR022398">
    <property type="entry name" value="Peptidase_S8_His-AS"/>
</dbReference>
<comment type="caution">
    <text evidence="9">The sequence shown here is derived from an EMBL/GenBank/DDBJ whole genome shotgun (WGS) entry which is preliminary data.</text>
</comment>
<feature type="compositionally biased region" description="Pro residues" evidence="6">
    <location>
        <begin position="459"/>
        <end position="478"/>
    </location>
</feature>
<feature type="active site" description="Charge relay system" evidence="5">
    <location>
        <position position="86"/>
    </location>
</feature>